<proteinExistence type="predicted"/>
<dbReference type="InterPro" id="IPR036097">
    <property type="entry name" value="HisK_dim/P_sf"/>
</dbReference>
<dbReference type="SMART" id="SM00304">
    <property type="entry name" value="HAMP"/>
    <property type="match status" value="1"/>
</dbReference>
<dbReference type="Gene3D" id="6.10.340.10">
    <property type="match status" value="1"/>
</dbReference>
<dbReference type="FunFam" id="1.10.287.130:FF:000008">
    <property type="entry name" value="Two-component sensor histidine kinase"/>
    <property type="match status" value="1"/>
</dbReference>
<dbReference type="SUPFAM" id="SSF158472">
    <property type="entry name" value="HAMP domain-like"/>
    <property type="match status" value="1"/>
</dbReference>
<feature type="domain" description="HAMP" evidence="16">
    <location>
        <begin position="233"/>
        <end position="285"/>
    </location>
</feature>
<dbReference type="Pfam" id="PF00512">
    <property type="entry name" value="HisKA"/>
    <property type="match status" value="1"/>
</dbReference>
<dbReference type="SMART" id="SM00388">
    <property type="entry name" value="HisKA"/>
    <property type="match status" value="1"/>
</dbReference>
<evidence type="ECO:0000313" key="18">
    <source>
        <dbReference type="Proteomes" id="UP000186777"/>
    </source>
</evidence>
<dbReference type="PROSITE" id="PS50109">
    <property type="entry name" value="HIS_KIN"/>
    <property type="match status" value="1"/>
</dbReference>
<dbReference type="GO" id="GO:0000155">
    <property type="term" value="F:phosphorelay sensor kinase activity"/>
    <property type="evidence" value="ECO:0007669"/>
    <property type="project" value="InterPro"/>
</dbReference>
<dbReference type="InterPro" id="IPR003594">
    <property type="entry name" value="HATPase_dom"/>
</dbReference>
<comment type="catalytic activity">
    <reaction evidence="1">
        <text>ATP + protein L-histidine = ADP + protein N-phospho-L-histidine.</text>
        <dbReference type="EC" id="2.7.13.3"/>
    </reaction>
</comment>
<evidence type="ECO:0000256" key="13">
    <source>
        <dbReference type="ARBA" id="ARBA00023136"/>
    </source>
</evidence>
<dbReference type="Gene3D" id="1.10.287.130">
    <property type="match status" value="1"/>
</dbReference>
<evidence type="ECO:0000313" key="17">
    <source>
        <dbReference type="EMBL" id="OLA37460.1"/>
    </source>
</evidence>
<feature type="domain" description="Histidine kinase" evidence="15">
    <location>
        <begin position="300"/>
        <end position="512"/>
    </location>
</feature>
<dbReference type="InterPro" id="IPR004358">
    <property type="entry name" value="Sig_transdc_His_kin-like_C"/>
</dbReference>
<accession>A0A1Q6R591</accession>
<dbReference type="Pfam" id="PF02518">
    <property type="entry name" value="HATPase_c"/>
    <property type="match status" value="1"/>
</dbReference>
<dbReference type="CDD" id="cd00082">
    <property type="entry name" value="HisKA"/>
    <property type="match status" value="1"/>
</dbReference>
<keyword evidence="11 14" id="KW-1133">Transmembrane helix</keyword>
<evidence type="ECO:0000256" key="2">
    <source>
        <dbReference type="ARBA" id="ARBA00004651"/>
    </source>
</evidence>
<evidence type="ECO:0000256" key="8">
    <source>
        <dbReference type="ARBA" id="ARBA00022741"/>
    </source>
</evidence>
<evidence type="ECO:0000259" key="16">
    <source>
        <dbReference type="PROSITE" id="PS50885"/>
    </source>
</evidence>
<keyword evidence="6" id="KW-0808">Transferase</keyword>
<evidence type="ECO:0000256" key="9">
    <source>
        <dbReference type="ARBA" id="ARBA00022777"/>
    </source>
</evidence>
<evidence type="ECO:0000256" key="1">
    <source>
        <dbReference type="ARBA" id="ARBA00000085"/>
    </source>
</evidence>
<evidence type="ECO:0000256" key="7">
    <source>
        <dbReference type="ARBA" id="ARBA00022692"/>
    </source>
</evidence>
<keyword evidence="9" id="KW-0418">Kinase</keyword>
<dbReference type="InterPro" id="IPR050398">
    <property type="entry name" value="HssS/ArlS-like"/>
</dbReference>
<evidence type="ECO:0000256" key="11">
    <source>
        <dbReference type="ARBA" id="ARBA00022989"/>
    </source>
</evidence>
<dbReference type="EMBL" id="MNTG01000030">
    <property type="protein sequence ID" value="OLA37460.1"/>
    <property type="molecule type" value="Genomic_DNA"/>
</dbReference>
<dbReference type="GO" id="GO:0005524">
    <property type="term" value="F:ATP binding"/>
    <property type="evidence" value="ECO:0007669"/>
    <property type="project" value="UniProtKB-KW"/>
</dbReference>
<dbReference type="Gene3D" id="3.30.565.10">
    <property type="entry name" value="Histidine kinase-like ATPase, C-terminal domain"/>
    <property type="match status" value="1"/>
</dbReference>
<evidence type="ECO:0000256" key="10">
    <source>
        <dbReference type="ARBA" id="ARBA00022840"/>
    </source>
</evidence>
<protein>
    <recommendedName>
        <fullName evidence="3">histidine kinase</fullName>
        <ecNumber evidence="3">2.7.13.3</ecNumber>
    </recommendedName>
</protein>
<dbReference type="Pfam" id="PF00672">
    <property type="entry name" value="HAMP"/>
    <property type="match status" value="1"/>
</dbReference>
<keyword evidence="13 14" id="KW-0472">Membrane</keyword>
<dbReference type="CDD" id="cd00075">
    <property type="entry name" value="HATPase"/>
    <property type="match status" value="1"/>
</dbReference>
<dbReference type="Proteomes" id="UP000186777">
    <property type="component" value="Unassembled WGS sequence"/>
</dbReference>
<dbReference type="InterPro" id="IPR003661">
    <property type="entry name" value="HisK_dim/P_dom"/>
</dbReference>
<keyword evidence="8" id="KW-0547">Nucleotide-binding</keyword>
<comment type="subcellular location">
    <subcellularLocation>
        <location evidence="2">Cell membrane</location>
        <topology evidence="2">Multi-pass membrane protein</topology>
    </subcellularLocation>
</comment>
<comment type="caution">
    <text evidence="17">The sequence shown here is derived from an EMBL/GenBank/DDBJ whole genome shotgun (WGS) entry which is preliminary data.</text>
</comment>
<dbReference type="PROSITE" id="PS50885">
    <property type="entry name" value="HAMP"/>
    <property type="match status" value="1"/>
</dbReference>
<dbReference type="PRINTS" id="PR00344">
    <property type="entry name" value="BCTRLSENSOR"/>
</dbReference>
<evidence type="ECO:0000256" key="5">
    <source>
        <dbReference type="ARBA" id="ARBA00022553"/>
    </source>
</evidence>
<keyword evidence="12" id="KW-0902">Two-component regulatory system</keyword>
<reference evidence="17 18" key="1">
    <citation type="journal article" date="2016" name="Nat. Biotechnol.">
        <title>Measurement of bacterial replication rates in microbial communities.</title>
        <authorList>
            <person name="Brown C.T."/>
            <person name="Olm M.R."/>
            <person name="Thomas B.C."/>
            <person name="Banfield J.F."/>
        </authorList>
    </citation>
    <scope>NUCLEOTIDE SEQUENCE [LARGE SCALE GENOMIC DNA]</scope>
    <source>
        <strain evidence="17">46_33</strain>
    </source>
</reference>
<dbReference type="SUPFAM" id="SSF55874">
    <property type="entry name" value="ATPase domain of HSP90 chaperone/DNA topoisomerase II/histidine kinase"/>
    <property type="match status" value="1"/>
</dbReference>
<dbReference type="InterPro" id="IPR003660">
    <property type="entry name" value="HAMP_dom"/>
</dbReference>
<dbReference type="RefSeq" id="WP_303679943.1">
    <property type="nucleotide sequence ID" value="NZ_MNTG01000030.1"/>
</dbReference>
<keyword evidence="7 14" id="KW-0812">Transmembrane</keyword>
<dbReference type="SMART" id="SM00387">
    <property type="entry name" value="HATPase_c"/>
    <property type="match status" value="1"/>
</dbReference>
<gene>
    <name evidence="17" type="ORF">BHW43_06430</name>
</gene>
<dbReference type="InterPro" id="IPR036890">
    <property type="entry name" value="HATPase_C_sf"/>
</dbReference>
<dbReference type="AlphaFoldDB" id="A0A1Q6R591"/>
<dbReference type="CDD" id="cd06225">
    <property type="entry name" value="HAMP"/>
    <property type="match status" value="1"/>
</dbReference>
<dbReference type="PANTHER" id="PTHR45528">
    <property type="entry name" value="SENSOR HISTIDINE KINASE CPXA"/>
    <property type="match status" value="1"/>
</dbReference>
<evidence type="ECO:0000259" key="15">
    <source>
        <dbReference type="PROSITE" id="PS50109"/>
    </source>
</evidence>
<dbReference type="GO" id="GO:0005886">
    <property type="term" value="C:plasma membrane"/>
    <property type="evidence" value="ECO:0007669"/>
    <property type="project" value="UniProtKB-SubCell"/>
</dbReference>
<keyword evidence="4" id="KW-1003">Cell membrane</keyword>
<keyword evidence="5" id="KW-0597">Phosphoprotein</keyword>
<feature type="transmembrane region" description="Helical" evidence="14">
    <location>
        <begin position="212"/>
        <end position="233"/>
    </location>
</feature>
<keyword evidence="10" id="KW-0067">ATP-binding</keyword>
<dbReference type="PANTHER" id="PTHR45528:SF1">
    <property type="entry name" value="SENSOR HISTIDINE KINASE CPXA"/>
    <property type="match status" value="1"/>
</dbReference>
<feature type="transmembrane region" description="Helical" evidence="14">
    <location>
        <begin position="12"/>
        <end position="32"/>
    </location>
</feature>
<evidence type="ECO:0000256" key="6">
    <source>
        <dbReference type="ARBA" id="ARBA00022679"/>
    </source>
</evidence>
<dbReference type="InterPro" id="IPR005467">
    <property type="entry name" value="His_kinase_dom"/>
</dbReference>
<evidence type="ECO:0000256" key="3">
    <source>
        <dbReference type="ARBA" id="ARBA00012438"/>
    </source>
</evidence>
<dbReference type="SUPFAM" id="SSF47384">
    <property type="entry name" value="Homodimeric domain of signal transducing histidine kinase"/>
    <property type="match status" value="1"/>
</dbReference>
<sequence>MNNKIALKLTLYFSAVLLVFALIIGGVFYQFFKQQTVEIKEKEMRLRAEKIAEVLGDNMARMESRHGDGIANSKFISYLDNVTQEIVWVVDSNRQLSINKDRVQRQRREVQKHHEHSGFGLFKRQMPPIAWKEPPKTPKDAYERLPVQVKEKVEDGFNGKEFIIEEYNPMLDGIMLTVGRPIYDSQGQVKAVLLLHSPVAGLQDAIWSGLRILLISLLVAMALGMLLSVVLSWRFTGTIEKMKNIAERLAERDYTARTNIKQNDEIGELARTLDILAERLELADAESQKLEKLRREFIANISHELRTPVTVIRGSLEALRDGVVTEKADVEEFHEQMYKESLFLQRLINDLLDLSRLQNTDFPIEKAPLNFVDVMHDAVRSGRQLGADKKLQITGSADKDIYMLNGDYGRLRQMLMIFLHNSIKFSPEGSEIKLELAGNRLKLIDHGCGIKEEDIPHAFDRFYKARNEHNKSGSGLGLAIAKQIAQRHDMQLELQSKLGEGTTIIISLPPELKEKEYADE</sequence>
<evidence type="ECO:0000256" key="12">
    <source>
        <dbReference type="ARBA" id="ARBA00023012"/>
    </source>
</evidence>
<evidence type="ECO:0000256" key="14">
    <source>
        <dbReference type="SAM" id="Phobius"/>
    </source>
</evidence>
<dbReference type="STRING" id="626940.BHW43_06430"/>
<name>A0A1Q6R591_9FIRM</name>
<organism evidence="17 18">
    <name type="scientific">Phascolarctobacterium succinatutens</name>
    <dbReference type="NCBI Taxonomy" id="626940"/>
    <lineage>
        <taxon>Bacteria</taxon>
        <taxon>Bacillati</taxon>
        <taxon>Bacillota</taxon>
        <taxon>Negativicutes</taxon>
        <taxon>Acidaminococcales</taxon>
        <taxon>Acidaminococcaceae</taxon>
        <taxon>Phascolarctobacterium</taxon>
    </lineage>
</organism>
<dbReference type="EC" id="2.7.13.3" evidence="3"/>
<evidence type="ECO:0000256" key="4">
    <source>
        <dbReference type="ARBA" id="ARBA00022475"/>
    </source>
</evidence>